<evidence type="ECO:0000313" key="1">
    <source>
        <dbReference type="EMBL" id="GAI67076.1"/>
    </source>
</evidence>
<dbReference type="EMBL" id="BARW01002071">
    <property type="protein sequence ID" value="GAI67076.1"/>
    <property type="molecule type" value="Genomic_DNA"/>
</dbReference>
<proteinExistence type="predicted"/>
<comment type="caution">
    <text evidence="1">The sequence shown here is derived from an EMBL/GenBank/DDBJ whole genome shotgun (WGS) entry which is preliminary data.</text>
</comment>
<dbReference type="AlphaFoldDB" id="X1RJG2"/>
<accession>X1RJG2</accession>
<gene>
    <name evidence="1" type="ORF">S12H4_06041</name>
</gene>
<protein>
    <submittedName>
        <fullName evidence="1">Uncharacterized protein</fullName>
    </submittedName>
</protein>
<name>X1RJG2_9ZZZZ</name>
<reference evidence="1" key="1">
    <citation type="journal article" date="2014" name="Front. Microbiol.">
        <title>High frequency of phylogenetically diverse reductive dehalogenase-homologous genes in deep subseafloor sedimentary metagenomes.</title>
        <authorList>
            <person name="Kawai M."/>
            <person name="Futagami T."/>
            <person name="Toyoda A."/>
            <person name="Takaki Y."/>
            <person name="Nishi S."/>
            <person name="Hori S."/>
            <person name="Arai W."/>
            <person name="Tsubouchi T."/>
            <person name="Morono Y."/>
            <person name="Uchiyama I."/>
            <person name="Ito T."/>
            <person name="Fujiyama A."/>
            <person name="Inagaki F."/>
            <person name="Takami H."/>
        </authorList>
    </citation>
    <scope>NUCLEOTIDE SEQUENCE</scope>
    <source>
        <strain evidence="1">Expedition CK06-06</strain>
    </source>
</reference>
<organism evidence="1">
    <name type="scientific">marine sediment metagenome</name>
    <dbReference type="NCBI Taxonomy" id="412755"/>
    <lineage>
        <taxon>unclassified sequences</taxon>
        <taxon>metagenomes</taxon>
        <taxon>ecological metagenomes</taxon>
    </lineage>
</organism>
<sequence length="78" mass="8332">MVLREAARVAKKKVVFTVPDEGHWTPDHLPLKTLDDLIIALSGIGEAKVVLGNVNAPISGAFVTPSFSISPQNQLQPS</sequence>